<evidence type="ECO:0000259" key="1">
    <source>
        <dbReference type="Pfam" id="PF24349"/>
    </source>
</evidence>
<dbReference type="RefSeq" id="WP_220582370.1">
    <property type="nucleotide sequence ID" value="NZ_RKLT01000028.1"/>
</dbReference>
<gene>
    <name evidence="2" type="ORF">EGH23_23235</name>
</gene>
<dbReference type="AlphaFoldDB" id="A0AAW4PH49"/>
<protein>
    <recommendedName>
        <fullName evidence="1">DUF7509 domain-containing protein</fullName>
    </recommendedName>
</protein>
<dbReference type="Proteomes" id="UP001430455">
    <property type="component" value="Unassembled WGS sequence"/>
</dbReference>
<accession>A0AAW4PH49</accession>
<sequence length="200" mass="22473">MEDRLIEALENSSYIQETDISKPRLLVYLMGPYKSHPPYNSPHPDHGAATSRVTLDTALENLQTSDENFDVDEALWLLIEIKRKLRKERGINAFLATDPEISLHEMDAATQSIEYTKASVATIFIAPAMGDNLGVGIEIGSVCEHIPSQELLEEVLFLGERNVESSMIDAVSDRWHVTVDDFEEFDELYQAVKAHIRSVA</sequence>
<organism evidence="2 3">
    <name type="scientific">Haloarcula nitratireducens</name>
    <dbReference type="NCBI Taxonomy" id="2487749"/>
    <lineage>
        <taxon>Archaea</taxon>
        <taxon>Methanobacteriati</taxon>
        <taxon>Methanobacteriota</taxon>
        <taxon>Stenosarchaea group</taxon>
        <taxon>Halobacteria</taxon>
        <taxon>Halobacteriales</taxon>
        <taxon>Haloarculaceae</taxon>
        <taxon>Haloarcula</taxon>
    </lineage>
</organism>
<evidence type="ECO:0000313" key="3">
    <source>
        <dbReference type="Proteomes" id="UP001430455"/>
    </source>
</evidence>
<evidence type="ECO:0000313" key="2">
    <source>
        <dbReference type="EMBL" id="MBX0297786.1"/>
    </source>
</evidence>
<keyword evidence="3" id="KW-1185">Reference proteome</keyword>
<name>A0AAW4PH49_9EURY</name>
<feature type="domain" description="DUF7509" evidence="1">
    <location>
        <begin position="3"/>
        <end position="199"/>
    </location>
</feature>
<dbReference type="Pfam" id="PF24349">
    <property type="entry name" value="DUF7509"/>
    <property type="match status" value="1"/>
</dbReference>
<dbReference type="InterPro" id="IPR055931">
    <property type="entry name" value="DUF7509"/>
</dbReference>
<comment type="caution">
    <text evidence="2">The sequence shown here is derived from an EMBL/GenBank/DDBJ whole genome shotgun (WGS) entry which is preliminary data.</text>
</comment>
<proteinExistence type="predicted"/>
<dbReference type="EMBL" id="RKLT01000028">
    <property type="protein sequence ID" value="MBX0297786.1"/>
    <property type="molecule type" value="Genomic_DNA"/>
</dbReference>
<reference evidence="2 3" key="1">
    <citation type="submission" date="2021-06" db="EMBL/GenBank/DDBJ databases">
        <title>Halomicroarcula sp. a new haloarchaeum isolated from saline soil.</title>
        <authorList>
            <person name="Duran-Viseras A."/>
            <person name="Sanchez-Porro C."/>
            <person name="Ventosa A."/>
        </authorList>
    </citation>
    <scope>NUCLEOTIDE SEQUENCE [LARGE SCALE GENOMIC DNA]</scope>
    <source>
        <strain evidence="2 3">F27</strain>
    </source>
</reference>